<dbReference type="InterPro" id="IPR038796">
    <property type="entry name" value="At1g76070-like"/>
</dbReference>
<dbReference type="InParanoid" id="A0A5E4FCE0"/>
<protein>
    <submittedName>
        <fullName evidence="2">PREDICTED: At1g76070</fullName>
    </submittedName>
</protein>
<sequence>MDQKQGKTKNKILKFLPKAASGVYFHNPPYSPTRDRRLENAAKLKAHGRRGFSGPLMISDEARRKPRTGSFDYHTQEDEPTSPKVSCMGQIKHKKQIKKIKRANIHNLIPKDASKPPAPWSPREIKKHGFAFRRMFSSVNPARKSDSINVNHDHDRTAPRLPDRAPSLSQMKRFASGRGNAFANFDINHHDCSDEERGDSDGEEDVRIAFSAPLVAGGDQFHQVPLQPRKEINIWKRRTMAAPRQLELKPMVRAN</sequence>
<feature type="region of interest" description="Disordered" evidence="1">
    <location>
        <begin position="44"/>
        <end position="91"/>
    </location>
</feature>
<feature type="compositionally biased region" description="Basic and acidic residues" evidence="1">
    <location>
        <begin position="143"/>
        <end position="163"/>
    </location>
</feature>
<evidence type="ECO:0000313" key="3">
    <source>
        <dbReference type="Proteomes" id="UP000327085"/>
    </source>
</evidence>
<dbReference type="Proteomes" id="UP000327085">
    <property type="component" value="Chromosome 1"/>
</dbReference>
<feature type="region of interest" description="Disordered" evidence="1">
    <location>
        <begin position="143"/>
        <end position="164"/>
    </location>
</feature>
<dbReference type="PANTHER" id="PTHR34779:SF1">
    <property type="entry name" value="OS09G0542900 PROTEIN"/>
    <property type="match status" value="1"/>
</dbReference>
<organism evidence="2 3">
    <name type="scientific">Prunus dulcis</name>
    <name type="common">Almond</name>
    <name type="synonym">Amygdalus dulcis</name>
    <dbReference type="NCBI Taxonomy" id="3755"/>
    <lineage>
        <taxon>Eukaryota</taxon>
        <taxon>Viridiplantae</taxon>
        <taxon>Streptophyta</taxon>
        <taxon>Embryophyta</taxon>
        <taxon>Tracheophyta</taxon>
        <taxon>Spermatophyta</taxon>
        <taxon>Magnoliopsida</taxon>
        <taxon>eudicotyledons</taxon>
        <taxon>Gunneridae</taxon>
        <taxon>Pentapetalae</taxon>
        <taxon>rosids</taxon>
        <taxon>fabids</taxon>
        <taxon>Rosales</taxon>
        <taxon>Rosaceae</taxon>
        <taxon>Amygdaloideae</taxon>
        <taxon>Amygdaleae</taxon>
        <taxon>Prunus</taxon>
    </lineage>
</organism>
<reference evidence="3" key="1">
    <citation type="journal article" date="2020" name="Plant J.">
        <title>Transposons played a major role in the diversification between the closely related almond and peach genomes: results from the almond genome sequence.</title>
        <authorList>
            <person name="Alioto T."/>
            <person name="Alexiou K.G."/>
            <person name="Bardil A."/>
            <person name="Barteri F."/>
            <person name="Castanera R."/>
            <person name="Cruz F."/>
            <person name="Dhingra A."/>
            <person name="Duval H."/>
            <person name="Fernandez I Marti A."/>
            <person name="Frias L."/>
            <person name="Galan B."/>
            <person name="Garcia J.L."/>
            <person name="Howad W."/>
            <person name="Gomez-Garrido J."/>
            <person name="Gut M."/>
            <person name="Julca I."/>
            <person name="Morata J."/>
            <person name="Puigdomenech P."/>
            <person name="Ribeca P."/>
            <person name="Rubio Cabetas M.J."/>
            <person name="Vlasova A."/>
            <person name="Wirthensohn M."/>
            <person name="Garcia-Mas J."/>
            <person name="Gabaldon T."/>
            <person name="Casacuberta J.M."/>
            <person name="Arus P."/>
        </authorList>
    </citation>
    <scope>NUCLEOTIDE SEQUENCE [LARGE SCALE GENOMIC DNA]</scope>
    <source>
        <strain evidence="3">cv. Texas</strain>
    </source>
</reference>
<dbReference type="Gramene" id="VVA25783">
    <property type="protein sequence ID" value="VVA25783"/>
    <property type="gene ID" value="Prudul26B020680"/>
</dbReference>
<gene>
    <name evidence="2" type="ORF">ALMOND_2B020680</name>
</gene>
<dbReference type="EMBL" id="CABIKO010000098">
    <property type="protein sequence ID" value="VVA25783.1"/>
    <property type="molecule type" value="Genomic_DNA"/>
</dbReference>
<dbReference type="PANTHER" id="PTHR34779">
    <property type="entry name" value="OS09G0542900 PROTEIN"/>
    <property type="match status" value="1"/>
</dbReference>
<dbReference type="AlphaFoldDB" id="A0A5E4FCE0"/>
<evidence type="ECO:0000313" key="2">
    <source>
        <dbReference type="EMBL" id="VVA25783.1"/>
    </source>
</evidence>
<evidence type="ECO:0000256" key="1">
    <source>
        <dbReference type="SAM" id="MobiDB-lite"/>
    </source>
</evidence>
<name>A0A5E4FCE0_PRUDU</name>
<dbReference type="FunCoup" id="A0A5E4FCE0">
    <property type="interactions" value="370"/>
</dbReference>
<accession>A0A5E4FCE0</accession>
<dbReference type="OMA" id="GRDHKFK"/>
<proteinExistence type="predicted"/>